<feature type="region of interest" description="Disordered" evidence="1">
    <location>
        <begin position="1"/>
        <end position="27"/>
    </location>
</feature>
<feature type="region of interest" description="Disordered" evidence="1">
    <location>
        <begin position="284"/>
        <end position="305"/>
    </location>
</feature>
<dbReference type="InterPro" id="IPR057227">
    <property type="entry name" value="DUF7905"/>
</dbReference>
<evidence type="ECO:0000313" key="3">
    <source>
        <dbReference type="EMBL" id="KAJ5098802.1"/>
    </source>
</evidence>
<proteinExistence type="predicted"/>
<comment type="caution">
    <text evidence="3">The sequence shown here is derived from an EMBL/GenBank/DDBJ whole genome shotgun (WGS) entry which is preliminary data.</text>
</comment>
<evidence type="ECO:0000313" key="4">
    <source>
        <dbReference type="Proteomes" id="UP001149074"/>
    </source>
</evidence>
<dbReference type="AlphaFoldDB" id="A0A9W9FEN3"/>
<dbReference type="RefSeq" id="XP_056474456.1">
    <property type="nucleotide sequence ID" value="XM_056618297.1"/>
</dbReference>
<dbReference type="OrthoDB" id="4739136at2759"/>
<dbReference type="GeneID" id="81357276"/>
<feature type="compositionally biased region" description="Pro residues" evidence="1">
    <location>
        <begin position="1"/>
        <end position="11"/>
    </location>
</feature>
<evidence type="ECO:0000256" key="1">
    <source>
        <dbReference type="SAM" id="MobiDB-lite"/>
    </source>
</evidence>
<feature type="domain" description="DUF7905" evidence="2">
    <location>
        <begin position="312"/>
        <end position="605"/>
    </location>
</feature>
<dbReference type="Pfam" id="PF25482">
    <property type="entry name" value="DUF7905"/>
    <property type="match status" value="1"/>
</dbReference>
<feature type="compositionally biased region" description="Polar residues" evidence="1">
    <location>
        <begin position="73"/>
        <end position="89"/>
    </location>
</feature>
<protein>
    <recommendedName>
        <fullName evidence="2">DUF7905 domain-containing protein</fullName>
    </recommendedName>
</protein>
<accession>A0A9W9FEN3</accession>
<evidence type="ECO:0000259" key="2">
    <source>
        <dbReference type="Pfam" id="PF25482"/>
    </source>
</evidence>
<gene>
    <name evidence="3" type="ORF">N7532_005803</name>
</gene>
<reference evidence="3" key="1">
    <citation type="submission" date="2022-11" db="EMBL/GenBank/DDBJ databases">
        <authorList>
            <person name="Petersen C."/>
        </authorList>
    </citation>
    <scope>NUCLEOTIDE SEQUENCE</scope>
    <source>
        <strain evidence="3">IBT 30761</strain>
    </source>
</reference>
<name>A0A9W9FEN3_9EURO</name>
<keyword evidence="4" id="KW-1185">Reference proteome</keyword>
<sequence length="669" mass="75653">MQQARPKPPVTVPSTPSPWNTDTPIDERYFGAQEAKVAIQNALKSHTPPIFPQGSKQSRAKQDPSPGKIKYFSRQQPDGEQTGTWIKTSQSDPQHICIWGDPSGVAEAKQLLRKQLSKPVTAFYHSPFKKPIRLSRHSLPALLPTGPHPTAQKPFGPPPIQPIQPKGTSESILELRKEPRNTKASYKLMFYWPKDGPTLRATFGEELERLDGLRQQLGCHIFVTDDLKDFLCVSSDQHISLEKIARLLQGEWKNAFAKSDTRVKAYLLEPPRNMEAAERVAVQHQKGNEKTIPSPYGKDPEHNPKEKAQQGLIELQNKNRRLLRDSLHKCLGLIQYTKGNMRMRVKFGTFVLEKFRKIGKEASVYRFGEFADMILDDRCQGHLVPGLEIRPEILLKRCIDSPNFLELKGGNLASLKSIPTTQSASFEFLGKKNTPATIRLEINFGDGSTGAELSAGHTQWLTIPANREAAAQRLPMQLCRVDFDRCDWQVGIEFFDILEEDKISPEQRYFAETVKQEPGRREESLTSTPGRRISFIDHVPISRFIQKSAVQLQVKGTNYVLELARYEEFTRSPDFGNRWFAPKVCWGATLYNPEWDQALGRKDEQRSGGLQKFFPPLKGKSREWDDSGYQEFLRVVRATATMLGIGGDPNSGYGPGMLRILTGDLGTFF</sequence>
<reference evidence="3" key="2">
    <citation type="journal article" date="2023" name="IMA Fungus">
        <title>Comparative genomic study of the Penicillium genus elucidates a diverse pangenome and 15 lateral gene transfer events.</title>
        <authorList>
            <person name="Petersen C."/>
            <person name="Sorensen T."/>
            <person name="Nielsen M.R."/>
            <person name="Sondergaard T.E."/>
            <person name="Sorensen J.L."/>
            <person name="Fitzpatrick D.A."/>
            <person name="Frisvad J.C."/>
            <person name="Nielsen K.L."/>
        </authorList>
    </citation>
    <scope>NUCLEOTIDE SEQUENCE</scope>
    <source>
        <strain evidence="3">IBT 30761</strain>
    </source>
</reference>
<dbReference type="EMBL" id="JAPQKI010000005">
    <property type="protein sequence ID" value="KAJ5098802.1"/>
    <property type="molecule type" value="Genomic_DNA"/>
</dbReference>
<feature type="region of interest" description="Disordered" evidence="1">
    <location>
        <begin position="42"/>
        <end position="89"/>
    </location>
</feature>
<dbReference type="Proteomes" id="UP001149074">
    <property type="component" value="Unassembled WGS sequence"/>
</dbReference>
<organism evidence="3 4">
    <name type="scientific">Penicillium argentinense</name>
    <dbReference type="NCBI Taxonomy" id="1131581"/>
    <lineage>
        <taxon>Eukaryota</taxon>
        <taxon>Fungi</taxon>
        <taxon>Dikarya</taxon>
        <taxon>Ascomycota</taxon>
        <taxon>Pezizomycotina</taxon>
        <taxon>Eurotiomycetes</taxon>
        <taxon>Eurotiomycetidae</taxon>
        <taxon>Eurotiales</taxon>
        <taxon>Aspergillaceae</taxon>
        <taxon>Penicillium</taxon>
    </lineage>
</organism>